<organism evidence="6 7">
    <name type="scientific">Lederbergia citrisecunda</name>
    <dbReference type="NCBI Taxonomy" id="2833583"/>
    <lineage>
        <taxon>Bacteria</taxon>
        <taxon>Bacillati</taxon>
        <taxon>Bacillota</taxon>
        <taxon>Bacilli</taxon>
        <taxon>Bacillales</taxon>
        <taxon>Bacillaceae</taxon>
        <taxon>Lederbergia</taxon>
    </lineage>
</organism>
<evidence type="ECO:0000313" key="7">
    <source>
        <dbReference type="Proteomes" id="UP000682713"/>
    </source>
</evidence>
<evidence type="ECO:0000256" key="2">
    <source>
        <dbReference type="ARBA" id="ARBA00023125"/>
    </source>
</evidence>
<keyword evidence="7" id="KW-1185">Reference proteome</keyword>
<dbReference type="EMBL" id="JAGYPJ010000001">
    <property type="protein sequence ID" value="MBS4201694.1"/>
    <property type="molecule type" value="Genomic_DNA"/>
</dbReference>
<evidence type="ECO:0000313" key="6">
    <source>
        <dbReference type="EMBL" id="MBS4201694.1"/>
    </source>
</evidence>
<keyword evidence="1" id="KW-0805">Transcription regulation</keyword>
<evidence type="ECO:0000256" key="3">
    <source>
        <dbReference type="ARBA" id="ARBA00023163"/>
    </source>
</evidence>
<dbReference type="Pfam" id="PF00440">
    <property type="entry name" value="TetR_N"/>
    <property type="match status" value="1"/>
</dbReference>
<accession>A0A942YMP2</accession>
<dbReference type="InterPro" id="IPR009057">
    <property type="entry name" value="Homeodomain-like_sf"/>
</dbReference>
<evidence type="ECO:0000256" key="4">
    <source>
        <dbReference type="PROSITE-ProRule" id="PRU00335"/>
    </source>
</evidence>
<sequence length="202" mass="23174">MPLDKQTKSTRTYQMKARAHAAEMTGERILDAAVEIFYERPIETIPLDEVASRAGVTVQTVIRRFGGKEGLFIAAVEREAKRITSQRDQAGEGNVEEALRILIDHYEEVGDGILRMLAEEDRIPALREIIKGGRIYHYQWCERVFAPALTGMDERERKRRHSQLIALTDIYVWKLLRRDRGLSRNETELALNELLQPLIGGM</sequence>
<dbReference type="PANTHER" id="PTHR30055">
    <property type="entry name" value="HTH-TYPE TRANSCRIPTIONAL REGULATOR RUTR"/>
    <property type="match status" value="1"/>
</dbReference>
<dbReference type="PRINTS" id="PR00455">
    <property type="entry name" value="HTHTETR"/>
</dbReference>
<protein>
    <submittedName>
        <fullName evidence="6">TetR/AcrR family transcriptional regulator</fullName>
    </submittedName>
</protein>
<gene>
    <name evidence="6" type="ORF">KHA93_18995</name>
</gene>
<dbReference type="PANTHER" id="PTHR30055:SF238">
    <property type="entry name" value="MYCOFACTOCIN BIOSYNTHESIS TRANSCRIPTIONAL REGULATOR MFTR-RELATED"/>
    <property type="match status" value="1"/>
</dbReference>
<evidence type="ECO:0000259" key="5">
    <source>
        <dbReference type="PROSITE" id="PS50977"/>
    </source>
</evidence>
<feature type="domain" description="HTH tetR-type" evidence="5">
    <location>
        <begin position="23"/>
        <end position="83"/>
    </location>
</feature>
<keyword evidence="3" id="KW-0804">Transcription</keyword>
<dbReference type="GO" id="GO:0003700">
    <property type="term" value="F:DNA-binding transcription factor activity"/>
    <property type="evidence" value="ECO:0007669"/>
    <property type="project" value="TreeGrafter"/>
</dbReference>
<comment type="caution">
    <text evidence="6">The sequence shown here is derived from an EMBL/GenBank/DDBJ whole genome shotgun (WGS) entry which is preliminary data.</text>
</comment>
<name>A0A942YMP2_9BACI</name>
<dbReference type="AlphaFoldDB" id="A0A942YMP2"/>
<reference evidence="6 7" key="1">
    <citation type="submission" date="2021-05" db="EMBL/GenBank/DDBJ databases">
        <title>Novel Bacillus species.</title>
        <authorList>
            <person name="Liu G."/>
        </authorList>
    </citation>
    <scope>NUCLEOTIDE SEQUENCE [LARGE SCALE GENOMIC DNA]</scope>
    <source>
        <strain evidence="6 7">FJAT-49732</strain>
    </source>
</reference>
<feature type="DNA-binding region" description="H-T-H motif" evidence="4">
    <location>
        <begin position="46"/>
        <end position="65"/>
    </location>
</feature>
<dbReference type="Proteomes" id="UP000682713">
    <property type="component" value="Unassembled WGS sequence"/>
</dbReference>
<dbReference type="GO" id="GO:0000976">
    <property type="term" value="F:transcription cis-regulatory region binding"/>
    <property type="evidence" value="ECO:0007669"/>
    <property type="project" value="TreeGrafter"/>
</dbReference>
<dbReference type="Gene3D" id="1.10.357.10">
    <property type="entry name" value="Tetracycline Repressor, domain 2"/>
    <property type="match status" value="1"/>
</dbReference>
<dbReference type="RefSeq" id="WP_213112140.1">
    <property type="nucleotide sequence ID" value="NZ_JAGYPJ010000001.1"/>
</dbReference>
<dbReference type="SUPFAM" id="SSF46689">
    <property type="entry name" value="Homeodomain-like"/>
    <property type="match status" value="1"/>
</dbReference>
<dbReference type="InterPro" id="IPR001647">
    <property type="entry name" value="HTH_TetR"/>
</dbReference>
<keyword evidence="2 4" id="KW-0238">DNA-binding</keyword>
<evidence type="ECO:0000256" key="1">
    <source>
        <dbReference type="ARBA" id="ARBA00023015"/>
    </source>
</evidence>
<dbReference type="InterPro" id="IPR050109">
    <property type="entry name" value="HTH-type_TetR-like_transc_reg"/>
</dbReference>
<dbReference type="PROSITE" id="PS50977">
    <property type="entry name" value="HTH_TETR_2"/>
    <property type="match status" value="1"/>
</dbReference>
<proteinExistence type="predicted"/>